<dbReference type="SMART" id="SM00282">
    <property type="entry name" value="LamG"/>
    <property type="match status" value="2"/>
</dbReference>
<feature type="domain" description="Laminin G" evidence="3">
    <location>
        <begin position="84"/>
        <end position="254"/>
    </location>
</feature>
<evidence type="ECO:0000256" key="1">
    <source>
        <dbReference type="ARBA" id="ARBA00023157"/>
    </source>
</evidence>
<evidence type="ECO:0000256" key="2">
    <source>
        <dbReference type="PROSITE-ProRule" id="PRU00076"/>
    </source>
</evidence>
<accession>A0ABM1BX34</accession>
<feature type="domain" description="Laminin G" evidence="3">
    <location>
        <begin position="503"/>
        <end position="674"/>
    </location>
</feature>
<gene>
    <name evidence="7" type="primary">LOC106474189</name>
</gene>
<reference evidence="7" key="1">
    <citation type="submission" date="2025-08" db="UniProtKB">
        <authorList>
            <consortium name="RefSeq"/>
        </authorList>
    </citation>
    <scope>IDENTIFICATION</scope>
    <source>
        <tissue evidence="7">Muscle</tissue>
    </source>
</reference>
<dbReference type="InterPro" id="IPR002181">
    <property type="entry name" value="Fibrinogen_a/b/g_C_dom"/>
</dbReference>
<name>A0ABM1BX34_LIMPO</name>
<dbReference type="Gene3D" id="2.60.120.1000">
    <property type="match status" value="1"/>
</dbReference>
<dbReference type="CDD" id="cd00110">
    <property type="entry name" value="LamG"/>
    <property type="match status" value="2"/>
</dbReference>
<dbReference type="SUPFAM" id="SSF57196">
    <property type="entry name" value="EGF/Laminin"/>
    <property type="match status" value="1"/>
</dbReference>
<keyword evidence="6" id="KW-1185">Reference proteome</keyword>
<dbReference type="GeneID" id="106474189"/>
<dbReference type="CDD" id="cd00054">
    <property type="entry name" value="EGF_CA"/>
    <property type="match status" value="1"/>
</dbReference>
<proteinExistence type="predicted"/>
<organism evidence="6 7">
    <name type="scientific">Limulus polyphemus</name>
    <name type="common">Atlantic horseshoe crab</name>
    <dbReference type="NCBI Taxonomy" id="6850"/>
    <lineage>
        <taxon>Eukaryota</taxon>
        <taxon>Metazoa</taxon>
        <taxon>Ecdysozoa</taxon>
        <taxon>Arthropoda</taxon>
        <taxon>Chelicerata</taxon>
        <taxon>Merostomata</taxon>
        <taxon>Xiphosura</taxon>
        <taxon>Limulidae</taxon>
        <taxon>Limulus</taxon>
    </lineage>
</organism>
<keyword evidence="1" id="KW-1015">Disulfide bond</keyword>
<evidence type="ECO:0000313" key="7">
    <source>
        <dbReference type="RefSeq" id="XP_013790334.1"/>
    </source>
</evidence>
<dbReference type="Pfam" id="PF00008">
    <property type="entry name" value="EGF"/>
    <property type="match status" value="1"/>
</dbReference>
<feature type="domain" description="Fibrinogen C-terminal" evidence="5">
    <location>
        <begin position="293"/>
        <end position="341"/>
    </location>
</feature>
<evidence type="ECO:0000259" key="4">
    <source>
        <dbReference type="PROSITE" id="PS50026"/>
    </source>
</evidence>
<dbReference type="InterPro" id="IPR000742">
    <property type="entry name" value="EGF"/>
</dbReference>
<feature type="domain" description="EGF-like" evidence="4">
    <location>
        <begin position="256"/>
        <end position="294"/>
    </location>
</feature>
<dbReference type="SMART" id="SM00181">
    <property type="entry name" value="EGF"/>
    <property type="match status" value="2"/>
</dbReference>
<feature type="domain" description="EGF-like" evidence="4">
    <location>
        <begin position="675"/>
        <end position="712"/>
    </location>
</feature>
<dbReference type="InterPro" id="IPR036056">
    <property type="entry name" value="Fibrinogen-like_C"/>
</dbReference>
<dbReference type="InterPro" id="IPR050372">
    <property type="entry name" value="Neurexin-related_CASP"/>
</dbReference>
<dbReference type="RefSeq" id="XP_013790334.1">
    <property type="nucleotide sequence ID" value="XM_013934880.1"/>
</dbReference>
<dbReference type="PANTHER" id="PTHR15036:SF49">
    <property type="entry name" value="AXOTACTIN"/>
    <property type="match status" value="1"/>
</dbReference>
<evidence type="ECO:0000259" key="5">
    <source>
        <dbReference type="PROSITE" id="PS51406"/>
    </source>
</evidence>
<dbReference type="Gene3D" id="2.60.120.200">
    <property type="match status" value="2"/>
</dbReference>
<dbReference type="Pfam" id="PF02210">
    <property type="entry name" value="Laminin_G_2"/>
    <property type="match status" value="2"/>
</dbReference>
<dbReference type="InterPro" id="IPR001791">
    <property type="entry name" value="Laminin_G"/>
</dbReference>
<feature type="non-terminal residue" evidence="7">
    <location>
        <position position="739"/>
    </location>
</feature>
<dbReference type="PROSITE" id="PS51406">
    <property type="entry name" value="FIBRINOGEN_C_2"/>
    <property type="match status" value="1"/>
</dbReference>
<comment type="caution">
    <text evidence="2">Lacks conserved residue(s) required for the propagation of feature annotation.</text>
</comment>
<dbReference type="InterPro" id="IPR013320">
    <property type="entry name" value="ConA-like_dom_sf"/>
</dbReference>
<evidence type="ECO:0000259" key="3">
    <source>
        <dbReference type="PROSITE" id="PS50025"/>
    </source>
</evidence>
<dbReference type="SUPFAM" id="SSF56496">
    <property type="entry name" value="Fibrinogen C-terminal domain-like"/>
    <property type="match status" value="1"/>
</dbReference>
<dbReference type="NCBIfam" id="NF040941">
    <property type="entry name" value="GGGWT_bact"/>
    <property type="match status" value="1"/>
</dbReference>
<dbReference type="SUPFAM" id="SSF49899">
    <property type="entry name" value="Concanavalin A-like lectins/glucanases"/>
    <property type="match status" value="2"/>
</dbReference>
<protein>
    <submittedName>
        <fullName evidence="7">Contactin-associated protein-like 3</fullName>
    </submittedName>
</protein>
<dbReference type="Proteomes" id="UP000694941">
    <property type="component" value="Unplaced"/>
</dbReference>
<keyword evidence="2" id="KW-0245">EGF-like domain</keyword>
<dbReference type="PROSITE" id="PS50026">
    <property type="entry name" value="EGF_3"/>
    <property type="match status" value="2"/>
</dbReference>
<evidence type="ECO:0000313" key="6">
    <source>
        <dbReference type="Proteomes" id="UP000694941"/>
    </source>
</evidence>
<dbReference type="PROSITE" id="PS50025">
    <property type="entry name" value="LAM_G_DOMAIN"/>
    <property type="match status" value="2"/>
</dbReference>
<dbReference type="PANTHER" id="PTHR15036">
    <property type="entry name" value="PIKACHURIN-LIKE PROTEIN"/>
    <property type="match status" value="1"/>
</dbReference>
<sequence>MNEELRLVYSFVLVDGDLSYLSNHDESLFMNLVCLPTRLKFIGCLKTVYFNEKNILYGLHESDYAVKYHSIFPPEYGCEPVTVIPMTFPFLESHLALEQPSRKNLQLSLEFKTKQFEAVIASAYIKTERGLGYWEVRLAEETLFFSIVSDKTNPQNKWIIKAGKNLNDHQWHQVGVKYDGGEIHLTVDYQKAVLGTYTLPLEFLDELFLAGNPKNPKIGLIGCLRDIYIQGKWIDPRMVVGTKHAPGKVSMDNCQLVDLCKNPSACEHGGHCYLRNNEVKCNCTGTGYTGETCYFSIYKRTCQELFLVGYRESGVYKIDIDRNGPLPPSNVYCDMSQDGSGAIITRIENNVPPEMEIRKAGLSDFYIDVTYREFTPKMIQSLVHQSKHCSQYIKYDCFKSPLGLRSYTWMTSTVEGRYVTSFGDSSPDRCKCGVNYSCANSTLKCNCDAGDDRWRYDEGTFTKNKDLGITRLYVLQPRDMPSDSEARFTLGPVECVEANTQEYVITFKTYFSYLKVPGWRSGDLAFSFRTSSSRGIILYQPPLHPGHGYFRVLLTGDYELAFEFAVNNKLVSKKVLSKRRLNSGEWQQVWVDHDNRHMRFTVNLESYMMDLKGDEEVAMFEGPLYVGGAPKHEVVDLEIKDGFIGCFRGLVVNDKVVDLYKYLTKSAPDIVKDCSPSCSPNPCQNGGTCEEFWGSYKCYCANPIAHTGDNCEHSEIYIYITFIRYTFCILVIMVDNCEH</sequence>
<dbReference type="Gene3D" id="2.10.25.10">
    <property type="entry name" value="Laminin"/>
    <property type="match status" value="2"/>
</dbReference>